<gene>
    <name evidence="1" type="ORF">A5N68_07740</name>
</gene>
<protein>
    <submittedName>
        <fullName evidence="1">Uncharacterized protein</fullName>
    </submittedName>
</protein>
<dbReference type="EMBL" id="LWIC01000002">
    <property type="protein sequence ID" value="ORM29755.1"/>
    <property type="molecule type" value="Genomic_DNA"/>
</dbReference>
<proteinExistence type="predicted"/>
<organism evidence="1 2">
    <name type="scientific">Rhodococcus hoagii</name>
    <name type="common">Corynebacterium equii</name>
    <dbReference type="NCBI Taxonomy" id="43767"/>
    <lineage>
        <taxon>Bacteria</taxon>
        <taxon>Bacillati</taxon>
        <taxon>Actinomycetota</taxon>
        <taxon>Actinomycetes</taxon>
        <taxon>Mycobacteriales</taxon>
        <taxon>Nocardiaceae</taxon>
        <taxon>Prescottella</taxon>
    </lineage>
</organism>
<sequence length="85" mass="9094">MRARVGEPLREVGRGNVLEPLVNPPQVTLGIANAGLPLAEGRFGWLSQKSSTSFYCTVDSLDVTNASVGSEHPRAGGLVRLNRCF</sequence>
<reference evidence="1 2" key="1">
    <citation type="journal article" date="2016" name="Genome Biol. Evol.">
        <title>Pangenome and Phylogenomic Analysis of the Pathogenic Actinobacterium Rhodococcus equi.</title>
        <authorList>
            <person name="Anastasi E."/>
            <person name="MacArthur I."/>
            <person name="Scortti M."/>
            <person name="Alvarez S."/>
            <person name="Giguere S."/>
            <person name="Vazquez-Boland J.A."/>
        </authorList>
    </citation>
    <scope>NUCLEOTIDE SEQUENCE [LARGE SCALE GENOMIC DNA]</scope>
    <source>
        <strain evidence="1 2">PAM1271</strain>
    </source>
</reference>
<accession>A0AAE5MK36</accession>
<evidence type="ECO:0000313" key="1">
    <source>
        <dbReference type="EMBL" id="ORM29755.1"/>
    </source>
</evidence>
<name>A0AAE5MK36_RHOHA</name>
<dbReference type="AlphaFoldDB" id="A0AAE5MK36"/>
<dbReference type="Proteomes" id="UP000193518">
    <property type="component" value="Unassembled WGS sequence"/>
</dbReference>
<evidence type="ECO:0000313" key="2">
    <source>
        <dbReference type="Proteomes" id="UP000193518"/>
    </source>
</evidence>
<comment type="caution">
    <text evidence="1">The sequence shown here is derived from an EMBL/GenBank/DDBJ whole genome shotgun (WGS) entry which is preliminary data.</text>
</comment>